<sequence length="63" mass="7260">MDLSAIKDALSFFIDLVEGITKIFTNLPKFFQAFNHIDDPDFFDFDKLLKPLPEAPTETKPKK</sequence>
<dbReference type="EMBL" id="CP069534">
    <property type="protein sequence ID" value="QRP70289.1"/>
    <property type="molecule type" value="Genomic_DNA"/>
</dbReference>
<dbReference type="OrthoDB" id="9966834at2"/>
<dbReference type="Proteomes" id="UP000617681">
    <property type="component" value="Chromosome"/>
</dbReference>
<dbReference type="RefSeq" id="WP_005388613.1">
    <property type="nucleotide sequence ID" value="NZ_CP066007.1"/>
</dbReference>
<proteinExistence type="predicted"/>
<evidence type="ECO:0000313" key="3">
    <source>
        <dbReference type="Proteomes" id="UP000596145"/>
    </source>
</evidence>
<dbReference type="EMBL" id="CP066007">
    <property type="protein sequence ID" value="QQB47168.1"/>
    <property type="molecule type" value="Genomic_DNA"/>
</dbReference>
<accession>A0A7T4EH02</accession>
<evidence type="ECO:0000313" key="2">
    <source>
        <dbReference type="EMBL" id="QRP70289.1"/>
    </source>
</evidence>
<evidence type="ECO:0000313" key="1">
    <source>
        <dbReference type="EMBL" id="QQB47168.1"/>
    </source>
</evidence>
<name>A0A7T4EH02_9CORY</name>
<dbReference type="AlphaFoldDB" id="A0A7T4EH02"/>
<reference evidence="1 3" key="1">
    <citation type="submission" date="2020-12" db="EMBL/GenBank/DDBJ databases">
        <title>FDA dAtabase for Regulatory Grade micrObial Sequences (FDA-ARGOS): Supporting development and validation of Infectious Disease Dx tests.</title>
        <authorList>
            <person name="Sproer C."/>
            <person name="Gronow S."/>
            <person name="Severitt S."/>
            <person name="Schroder I."/>
            <person name="Tallon L."/>
            <person name="Sadzewicz L."/>
            <person name="Zhao X."/>
            <person name="Boylan J."/>
            <person name="Ott S."/>
            <person name="Bowen H."/>
            <person name="Vavikolanu K."/>
            <person name="Mehta A."/>
            <person name="Aluvathingal J."/>
            <person name="Nadendla S."/>
            <person name="Lowell S."/>
            <person name="Myers T."/>
            <person name="Yan Y."/>
            <person name="Sichtig H."/>
        </authorList>
    </citation>
    <scope>NUCLEOTIDE SEQUENCE [LARGE SCALE GENOMIC DNA]</scope>
    <source>
        <strain evidence="1 3">FDAARGOS_1053</strain>
        <strain evidence="2">FDAARGOS_1191</strain>
    </source>
</reference>
<dbReference type="Proteomes" id="UP000596145">
    <property type="component" value="Chromosome"/>
</dbReference>
<dbReference type="GeneID" id="92761017"/>
<protein>
    <submittedName>
        <fullName evidence="1">Uncharacterized protein</fullName>
    </submittedName>
</protein>
<organism evidence="1 3">
    <name type="scientific">Corynebacterium glucuronolyticum</name>
    <dbReference type="NCBI Taxonomy" id="39791"/>
    <lineage>
        <taxon>Bacteria</taxon>
        <taxon>Bacillati</taxon>
        <taxon>Actinomycetota</taxon>
        <taxon>Actinomycetes</taxon>
        <taxon>Mycobacteriales</taxon>
        <taxon>Corynebacteriaceae</taxon>
        <taxon>Corynebacterium</taxon>
    </lineage>
</organism>
<gene>
    <name evidence="1" type="ORF">I6I10_04470</name>
    <name evidence="2" type="ORF">I6J21_11095</name>
</gene>